<dbReference type="Proteomes" id="UP001290462">
    <property type="component" value="Unassembled WGS sequence"/>
</dbReference>
<comment type="caution">
    <text evidence="5">The sequence shown here is derived from an EMBL/GenBank/DDBJ whole genome shotgun (WGS) entry which is preliminary data.</text>
</comment>
<dbReference type="PANTHER" id="PTHR30185:SF18">
    <property type="entry name" value="TRANSCRIPTIONAL REGULATOR MTLR"/>
    <property type="match status" value="1"/>
</dbReference>
<evidence type="ECO:0000256" key="1">
    <source>
        <dbReference type="ARBA" id="ARBA00023015"/>
    </source>
</evidence>
<evidence type="ECO:0000256" key="2">
    <source>
        <dbReference type="ARBA" id="ARBA00023163"/>
    </source>
</evidence>
<keyword evidence="2" id="KW-0804">Transcription</keyword>
<reference evidence="5" key="1">
    <citation type="submission" date="2023-08" db="EMBL/GenBank/DDBJ databases">
        <title>Genomic characterization of piscicolin 126 produced by Carnobacterium maltaromaticum CM22 strain isolated from salmon (Salmo salar).</title>
        <authorList>
            <person name="Gonzalez-Gragera E."/>
            <person name="Garcia-Lopez J.D."/>
            <person name="Teso-Perez C."/>
            <person name="Gimenez-Hernandez I."/>
            <person name="Peralta-Sanchez J.M."/>
            <person name="Valdivia E."/>
            <person name="Montalban-Lopez M."/>
            <person name="Martin-Platero A.M."/>
            <person name="Banos A."/>
            <person name="Martinez-Bueno M."/>
        </authorList>
    </citation>
    <scope>NUCLEOTIDE SEQUENCE</scope>
    <source>
        <strain evidence="5">CM22</strain>
    </source>
</reference>
<dbReference type="Pfam" id="PF05043">
    <property type="entry name" value="Mga"/>
    <property type="match status" value="1"/>
</dbReference>
<dbReference type="InterPro" id="IPR036388">
    <property type="entry name" value="WH-like_DNA-bd_sf"/>
</dbReference>
<name>A0AAW9JYJ2_CARML</name>
<keyword evidence="1" id="KW-0805">Transcription regulation</keyword>
<sequence length="484" mass="57047">MTIENILSTKSLRELSLVRFLIKNGPTHSTIIQKKLNYNGATLYRDIDQLNEIIAPAQIIKRNSIALSIPTNLNNRYIFSRIMSNSSEFSLIEEIFFHEHHSLQSLSDKLFLSQSTVKRMIKKINSILKEYDIVITSFPIKITGTEKHVCNLIIRIFEEKYSNHNFPFKKEIPYALEKIISQNLKKESLHLNYPDIEQAKLMISVIMKRMQNGNSKILTNFNLPEIYWDSLNKPFYKRIFKSIFKIDLTKQNISYLFYPFFRNKFALDFKQLNQLQNEFPEVKKSLINFKKLINNIAIHYSIEIENEKDLIFHLYNTNELTLTFSHIIYNKSKEFLDTLTEYNEEFIIYMNKNLVQLGIEKNKQNGDIYALPYILVTHWKNLAIQLQKSKPKILVGLLFDSDIEHMLFIKDLLSNKFAYQLDIVLIENLQIKKLEKNIGKLDLIVTNVPELNINFHEIICTSMYPSPSDLYKIEQRYQSIVSTK</sequence>
<evidence type="ECO:0000313" key="5">
    <source>
        <dbReference type="EMBL" id="MDZ5759694.1"/>
    </source>
</evidence>
<dbReference type="AlphaFoldDB" id="A0AAW9JYJ2"/>
<evidence type="ECO:0000259" key="4">
    <source>
        <dbReference type="Pfam" id="PF08270"/>
    </source>
</evidence>
<feature type="domain" description="Mga helix-turn-helix" evidence="3">
    <location>
        <begin position="73"/>
        <end position="153"/>
    </location>
</feature>
<accession>A0AAW9JYJ2</accession>
<organism evidence="5 6">
    <name type="scientific">Carnobacterium maltaromaticum</name>
    <name type="common">Carnobacterium piscicola</name>
    <dbReference type="NCBI Taxonomy" id="2751"/>
    <lineage>
        <taxon>Bacteria</taxon>
        <taxon>Bacillati</taxon>
        <taxon>Bacillota</taxon>
        <taxon>Bacilli</taxon>
        <taxon>Lactobacillales</taxon>
        <taxon>Carnobacteriaceae</taxon>
        <taxon>Carnobacterium</taxon>
    </lineage>
</organism>
<dbReference type="InterPro" id="IPR050661">
    <property type="entry name" value="BglG_antiterminators"/>
</dbReference>
<dbReference type="Gene3D" id="1.10.10.10">
    <property type="entry name" value="Winged helix-like DNA-binding domain superfamily/Winged helix DNA-binding domain"/>
    <property type="match status" value="1"/>
</dbReference>
<gene>
    <name evidence="5" type="ORF">RAK27_13610</name>
</gene>
<proteinExistence type="predicted"/>
<evidence type="ECO:0000313" key="6">
    <source>
        <dbReference type="Proteomes" id="UP001290462"/>
    </source>
</evidence>
<dbReference type="EMBL" id="JAVBVO010000003">
    <property type="protein sequence ID" value="MDZ5759694.1"/>
    <property type="molecule type" value="Genomic_DNA"/>
</dbReference>
<dbReference type="InterPro" id="IPR007737">
    <property type="entry name" value="Mga_HTH"/>
</dbReference>
<evidence type="ECO:0000259" key="3">
    <source>
        <dbReference type="Pfam" id="PF05043"/>
    </source>
</evidence>
<dbReference type="RefSeq" id="WP_322809359.1">
    <property type="nucleotide sequence ID" value="NZ_JAVBVO010000003.1"/>
</dbReference>
<dbReference type="Pfam" id="PF08270">
    <property type="entry name" value="PRD_Mga"/>
    <property type="match status" value="1"/>
</dbReference>
<protein>
    <submittedName>
        <fullName evidence="5">Helix-turn-helix domain-containing protein</fullName>
    </submittedName>
</protein>
<feature type="domain" description="M protein trans-acting positive regulator (MGA) PRD" evidence="4">
    <location>
        <begin position="185"/>
        <end position="382"/>
    </location>
</feature>
<dbReference type="InterPro" id="IPR013236">
    <property type="entry name" value="Mga_PRD_dom"/>
</dbReference>
<dbReference type="PANTHER" id="PTHR30185">
    <property type="entry name" value="CRYPTIC BETA-GLUCOSIDE BGL OPERON ANTITERMINATOR"/>
    <property type="match status" value="1"/>
</dbReference>